<dbReference type="GO" id="GO:0035091">
    <property type="term" value="F:phosphatidylinositol binding"/>
    <property type="evidence" value="ECO:0007669"/>
    <property type="project" value="InterPro"/>
</dbReference>
<dbReference type="EMBL" id="PUHW01000042">
    <property type="protein sequence ID" value="KAG0690189.1"/>
    <property type="molecule type" value="Genomic_DNA"/>
</dbReference>
<evidence type="ECO:0000313" key="8">
    <source>
        <dbReference type="Proteomes" id="UP000697127"/>
    </source>
</evidence>
<keyword evidence="2" id="KW-0175">Coiled coil</keyword>
<feature type="domain" description="PX" evidence="5">
    <location>
        <begin position="852"/>
        <end position="973"/>
    </location>
</feature>
<keyword evidence="4" id="KW-1133">Transmembrane helix</keyword>
<dbReference type="Gene3D" id="1.10.167.10">
    <property type="entry name" value="Regulator of G-protein Signalling 4, domain 2"/>
    <property type="match status" value="1"/>
</dbReference>
<name>A0A9P6WN45_9ASCO</name>
<dbReference type="InterPro" id="IPR036871">
    <property type="entry name" value="PX_dom_sf"/>
</dbReference>
<evidence type="ECO:0000313" key="7">
    <source>
        <dbReference type="EMBL" id="KAG0690189.1"/>
    </source>
</evidence>
<dbReference type="OrthoDB" id="120967at2759"/>
<keyword evidence="4" id="KW-0472">Membrane</keyword>
<protein>
    <submittedName>
        <fullName evidence="7">Intermediate filament protein</fullName>
    </submittedName>
</protein>
<feature type="coiled-coil region" evidence="2">
    <location>
        <begin position="776"/>
        <end position="810"/>
    </location>
</feature>
<evidence type="ECO:0000256" key="3">
    <source>
        <dbReference type="SAM" id="MobiDB-lite"/>
    </source>
</evidence>
<dbReference type="InterPro" id="IPR044926">
    <property type="entry name" value="RGS_subdomain_2"/>
</dbReference>
<dbReference type="Proteomes" id="UP000697127">
    <property type="component" value="Unassembled WGS sequence"/>
</dbReference>
<reference evidence="7" key="1">
    <citation type="submission" date="2020-11" db="EMBL/GenBank/DDBJ databases">
        <title>Kefir isolates.</title>
        <authorList>
            <person name="Marcisauskas S."/>
            <person name="Kim Y."/>
            <person name="Blasche S."/>
        </authorList>
    </citation>
    <scope>NUCLEOTIDE SEQUENCE</scope>
    <source>
        <strain evidence="7">Olga-1</strain>
    </source>
</reference>
<evidence type="ECO:0000256" key="1">
    <source>
        <dbReference type="ARBA" id="ARBA00010883"/>
    </source>
</evidence>
<dbReference type="PROSITE" id="PS51207">
    <property type="entry name" value="PXA"/>
    <property type="match status" value="1"/>
</dbReference>
<dbReference type="Pfam" id="PF02194">
    <property type="entry name" value="PXA"/>
    <property type="match status" value="1"/>
</dbReference>
<dbReference type="SMART" id="SM00315">
    <property type="entry name" value="RGS"/>
    <property type="match status" value="1"/>
</dbReference>
<sequence length="1233" mass="141996">MSKVIVGSILIGTLLFVVPIYIRLLYHIPYIIAGSLIPIIFILVAGSNIRLQKFNKKEYNCSRIRKFAFFKSENWVQNLDITKNDLNTDNDKQIYPENFIINDTLNNIVSLILRDFVDSWFIKISTDSSFNVSLRHEFTYIIKIIHTRLSEVDFSNLLVHNVTPILNDHIDNFLNAQEITKNTKVTTTDKVIDINDDAILASNYNRGNLHSGIKLNSENPTKELSTYFTLIIDKVLPFILEETEFESGPVHILIRELLICCVLNPVCMMLSDPDFYNQIIESNLSKQMKDRSNVKKLRNVLRRHSMTFNNNNMMINSVDSDILQYKLSVDTSKKDYEKILHILESTTDIRSLLKYEYYTLLRNEKLKMSNTKSQIEESKVLQKYIKRSNTIIDTINTKLSILRGEDQYKSTEIEIKYPEFSPSALINKNLSLHEMFSSQIRLKHFTEYMQQRGDRYAILDFWLSAESLRNPLEYNNIQTKTLINNINTSDDDEESSDDEATMFIDNQLTQADDIKNIFNKYFNLQVMKIPPKIFYKVSEFIEGNCSSTLAYYRARKSILKLQDFEYMRMKKSDFVAFKASDAWLKLLVEETLNEAGIKSSDKSTSNILSLESTAKTKDQTVDINDESQTQLNKVSGDPLARYSEKESKSNYVDVNMTGKVSDKVVRAVEDALNEIMKDTTKTDVDITSNVDKRNSRLVSDDIARDLFGSDQQSLFSDKDNIDVEHNSDSKDGHLTSSVPTDTVDEMPMETDNFSVTSNSSDDPMEKNDLKVVAPSVLNLSNEIERLDVEIDRLQKQRLILKALLQKAEVVNNLPELRILKKSLISLEKELKFKSMQKEQYIVQEGENSLYQRAKVTIASYITAKDKNGKNFIMYVIKVTTLSRTDPNKITANWMVTRRFSQFYELHHYLKSKYPFVGTVDFPKKKLMVKFIQGTLIEERQKKLKIYLQSLVKNKDVCSDKIFRDFLSSETFDATLDDKLQLVNEKNKNVDGSGTKLYNIISSQTLYPLLSLANYKGNSTDQIEDKPKDRFNSISIPISVPPEDVSILNSDVDNDEYLGTDDSFTVDEETISTSETRAKDISFIKPICDLIISVFQLNNSTSWLRGRALILLFQQLFGSTVEKVLRTNIDGKIKQEDNVSKILTGLQSLLWPDGNFRKKKVPRTDIEKERTKEHTRILLKAFLTDTTSKIFGQNAANRASDTLYFVFQNEILNRHIVLSILDEVFNTLFPEINQ</sequence>
<dbReference type="SUPFAM" id="SSF64268">
    <property type="entry name" value="PX domain"/>
    <property type="match status" value="1"/>
</dbReference>
<gene>
    <name evidence="7" type="primary">MDM1</name>
    <name evidence="7" type="ORF">C6P40_003657</name>
</gene>
<evidence type="ECO:0000259" key="6">
    <source>
        <dbReference type="PROSITE" id="PS51207"/>
    </source>
</evidence>
<dbReference type="AlphaFoldDB" id="A0A9P6WN45"/>
<feature type="transmembrane region" description="Helical" evidence="4">
    <location>
        <begin position="5"/>
        <end position="22"/>
    </location>
</feature>
<organism evidence="7 8">
    <name type="scientific">Pichia californica</name>
    <dbReference type="NCBI Taxonomy" id="460514"/>
    <lineage>
        <taxon>Eukaryota</taxon>
        <taxon>Fungi</taxon>
        <taxon>Dikarya</taxon>
        <taxon>Ascomycota</taxon>
        <taxon>Saccharomycotina</taxon>
        <taxon>Pichiomycetes</taxon>
        <taxon>Pichiales</taxon>
        <taxon>Pichiaceae</taxon>
        <taxon>Pichia</taxon>
    </lineage>
</organism>
<dbReference type="InterPro" id="IPR016137">
    <property type="entry name" value="RGS"/>
</dbReference>
<dbReference type="Gene3D" id="3.30.1520.10">
    <property type="entry name" value="Phox-like domain"/>
    <property type="match status" value="1"/>
</dbReference>
<dbReference type="InterPro" id="IPR003114">
    <property type="entry name" value="Phox_assoc"/>
</dbReference>
<feature type="domain" description="PXA" evidence="6">
    <location>
        <begin position="98"/>
        <end position="288"/>
    </location>
</feature>
<dbReference type="Pfam" id="PF00787">
    <property type="entry name" value="PX"/>
    <property type="match status" value="1"/>
</dbReference>
<evidence type="ECO:0000256" key="2">
    <source>
        <dbReference type="SAM" id="Coils"/>
    </source>
</evidence>
<dbReference type="PANTHER" id="PTHR22775:SF3">
    <property type="entry name" value="SORTING NEXIN-13"/>
    <property type="match status" value="1"/>
</dbReference>
<dbReference type="Pfam" id="PF08628">
    <property type="entry name" value="Nexin_C"/>
    <property type="match status" value="1"/>
</dbReference>
<evidence type="ECO:0000256" key="4">
    <source>
        <dbReference type="SAM" id="Phobius"/>
    </source>
</evidence>
<dbReference type="InterPro" id="IPR036305">
    <property type="entry name" value="RGS_sf"/>
</dbReference>
<keyword evidence="4" id="KW-0812">Transmembrane</keyword>
<accession>A0A9P6WN45</accession>
<proteinExistence type="inferred from homology"/>
<dbReference type="InterPro" id="IPR001683">
    <property type="entry name" value="PX_dom"/>
</dbReference>
<feature type="compositionally biased region" description="Basic and acidic residues" evidence="3">
    <location>
        <begin position="722"/>
        <end position="733"/>
    </location>
</feature>
<comment type="caution">
    <text evidence="7">The sequence shown here is derived from an EMBL/GenBank/DDBJ whole genome shotgun (WGS) entry which is preliminary data.</text>
</comment>
<dbReference type="PROSITE" id="PS50195">
    <property type="entry name" value="PX"/>
    <property type="match status" value="1"/>
</dbReference>
<keyword evidence="8" id="KW-1185">Reference proteome</keyword>
<feature type="region of interest" description="Disordered" evidence="3">
    <location>
        <begin position="722"/>
        <end position="747"/>
    </location>
</feature>
<feature type="transmembrane region" description="Helical" evidence="4">
    <location>
        <begin position="28"/>
        <end position="49"/>
    </location>
</feature>
<dbReference type="PANTHER" id="PTHR22775">
    <property type="entry name" value="SORTING NEXIN"/>
    <property type="match status" value="1"/>
</dbReference>
<dbReference type="InterPro" id="IPR013937">
    <property type="entry name" value="Sorting_nexin_C"/>
</dbReference>
<dbReference type="SMART" id="SM00312">
    <property type="entry name" value="PX"/>
    <property type="match status" value="1"/>
</dbReference>
<dbReference type="SMART" id="SM00313">
    <property type="entry name" value="PXA"/>
    <property type="match status" value="1"/>
</dbReference>
<comment type="similarity">
    <text evidence="1">Belongs to the sorting nexin family.</text>
</comment>
<dbReference type="SUPFAM" id="SSF48097">
    <property type="entry name" value="Regulator of G-protein signaling, RGS"/>
    <property type="match status" value="1"/>
</dbReference>
<evidence type="ECO:0000259" key="5">
    <source>
        <dbReference type="PROSITE" id="PS50195"/>
    </source>
</evidence>